<dbReference type="PANTHER" id="PTHR38471">
    <property type="entry name" value="FOUR HELIX BUNDLE PROTEIN"/>
    <property type="match status" value="1"/>
</dbReference>
<dbReference type="InterPro" id="IPR036583">
    <property type="entry name" value="23S_rRNA_IVS_sf"/>
</dbReference>
<dbReference type="Proteomes" id="UP000178315">
    <property type="component" value="Unassembled WGS sequence"/>
</dbReference>
<dbReference type="InterPro" id="IPR012657">
    <property type="entry name" value="23S_rRNA-intervening_sequence"/>
</dbReference>
<evidence type="ECO:0000313" key="1">
    <source>
        <dbReference type="EMBL" id="OGY72723.1"/>
    </source>
</evidence>
<dbReference type="Pfam" id="PF05635">
    <property type="entry name" value="23S_rRNA_IVP"/>
    <property type="match status" value="1"/>
</dbReference>
<evidence type="ECO:0000313" key="2">
    <source>
        <dbReference type="Proteomes" id="UP000178315"/>
    </source>
</evidence>
<accession>A0A1G2A744</accession>
<dbReference type="SUPFAM" id="SSF158446">
    <property type="entry name" value="IVS-encoded protein-like"/>
    <property type="match status" value="1"/>
</dbReference>
<protein>
    <recommendedName>
        <fullName evidence="3">Four helix bundle protein</fullName>
    </recommendedName>
</protein>
<comment type="caution">
    <text evidence="1">The sequence shown here is derived from an EMBL/GenBank/DDBJ whole genome shotgun (WGS) entry which is preliminary data.</text>
</comment>
<dbReference type="EMBL" id="MHJU01000024">
    <property type="protein sequence ID" value="OGY72723.1"/>
    <property type="molecule type" value="Genomic_DNA"/>
</dbReference>
<dbReference type="PANTHER" id="PTHR38471:SF2">
    <property type="entry name" value="FOUR HELIX BUNDLE PROTEIN"/>
    <property type="match status" value="1"/>
</dbReference>
<sequence length="107" mass="12508">MSNIKLQISNQVQMSNDTKKQYNLGERTAKFGEEIIKFCRVFVKDVINVILIEQLVRSGTSIGANYMEADAAESKRDFIHKIGICKKEAKETTYWLRNEENNWTFWL</sequence>
<gene>
    <name evidence="1" type="ORF">A3H61_05065</name>
</gene>
<organism evidence="1 2">
    <name type="scientific">Candidatus Jacksonbacteria bacterium RIFCSPLOWO2_02_FULL_44_20</name>
    <dbReference type="NCBI Taxonomy" id="1798460"/>
    <lineage>
        <taxon>Bacteria</taxon>
        <taxon>Candidatus Jacksoniibacteriota</taxon>
    </lineage>
</organism>
<name>A0A1G2A744_9BACT</name>
<dbReference type="Gene3D" id="1.20.1440.60">
    <property type="entry name" value="23S rRNA-intervening sequence"/>
    <property type="match status" value="1"/>
</dbReference>
<evidence type="ECO:0008006" key="3">
    <source>
        <dbReference type="Google" id="ProtNLM"/>
    </source>
</evidence>
<reference evidence="1 2" key="1">
    <citation type="journal article" date="2016" name="Nat. Commun.">
        <title>Thousands of microbial genomes shed light on interconnected biogeochemical processes in an aquifer system.</title>
        <authorList>
            <person name="Anantharaman K."/>
            <person name="Brown C.T."/>
            <person name="Hug L.A."/>
            <person name="Sharon I."/>
            <person name="Castelle C.J."/>
            <person name="Probst A.J."/>
            <person name="Thomas B.C."/>
            <person name="Singh A."/>
            <person name="Wilkins M.J."/>
            <person name="Karaoz U."/>
            <person name="Brodie E.L."/>
            <person name="Williams K.H."/>
            <person name="Hubbard S.S."/>
            <person name="Banfield J.F."/>
        </authorList>
    </citation>
    <scope>NUCLEOTIDE SEQUENCE [LARGE SCALE GENOMIC DNA]</scope>
</reference>
<dbReference type="NCBIfam" id="TIGR02436">
    <property type="entry name" value="four helix bundle protein"/>
    <property type="match status" value="1"/>
</dbReference>
<proteinExistence type="predicted"/>
<dbReference type="AlphaFoldDB" id="A0A1G2A744"/>